<reference evidence="1" key="1">
    <citation type="journal article" date="2021" name="Proc. Natl. Acad. Sci. U.S.A.">
        <title>A Catalog of Tens of Thousands of Viruses from Human Metagenomes Reveals Hidden Associations with Chronic Diseases.</title>
        <authorList>
            <person name="Tisza M.J."/>
            <person name="Buck C.B."/>
        </authorList>
    </citation>
    <scope>NUCLEOTIDE SEQUENCE</scope>
    <source>
        <strain evidence="1">CtWf32</strain>
    </source>
</reference>
<name>A0A8S5SU38_9CAUD</name>
<evidence type="ECO:0000313" key="1">
    <source>
        <dbReference type="EMBL" id="DAF54565.1"/>
    </source>
</evidence>
<accession>A0A8S5SU38</accession>
<sequence length="119" mass="13188">MEPILEAISDALERSGEDRVFYGIAIGLDSRRAEPWNFTVYSRESIDPSANKTGRTRRYTVAVTRECYLPEDVLQRVVDALDAIPGARIDGIAYEYAINPGTGNPVEQAIVTVAKAEKR</sequence>
<proteinExistence type="predicted"/>
<organism evidence="1">
    <name type="scientific">Siphoviridae sp. ctWf32</name>
    <dbReference type="NCBI Taxonomy" id="2827884"/>
    <lineage>
        <taxon>Viruses</taxon>
        <taxon>Duplodnaviria</taxon>
        <taxon>Heunggongvirae</taxon>
        <taxon>Uroviricota</taxon>
        <taxon>Caudoviricetes</taxon>
    </lineage>
</organism>
<dbReference type="EMBL" id="BK032680">
    <property type="protein sequence ID" value="DAF54565.1"/>
    <property type="molecule type" value="Genomic_DNA"/>
</dbReference>
<protein>
    <submittedName>
        <fullName evidence="1">Uncharacterized protein</fullName>
    </submittedName>
</protein>